<organism evidence="5 6">
    <name type="scientific">Candidatus Portnoybacteria bacterium RBG_19FT_COMBO_36_7</name>
    <dbReference type="NCBI Taxonomy" id="1801992"/>
    <lineage>
        <taxon>Bacteria</taxon>
        <taxon>Candidatus Portnoyibacteriota</taxon>
    </lineage>
</organism>
<evidence type="ECO:0000256" key="2">
    <source>
        <dbReference type="SAM" id="Phobius"/>
    </source>
</evidence>
<feature type="domain" description="LTD" evidence="4">
    <location>
        <begin position="241"/>
        <end position="366"/>
    </location>
</feature>
<dbReference type="Proteomes" id="UP000179099">
    <property type="component" value="Unassembled WGS sequence"/>
</dbReference>
<dbReference type="InterPro" id="IPR001322">
    <property type="entry name" value="Lamin_tail_dom"/>
</dbReference>
<evidence type="ECO:0008006" key="7">
    <source>
        <dbReference type="Google" id="ProtNLM"/>
    </source>
</evidence>
<keyword evidence="2" id="KW-0472">Membrane</keyword>
<feature type="transmembrane region" description="Helical" evidence="2">
    <location>
        <begin position="6"/>
        <end position="24"/>
    </location>
</feature>
<accession>A0A1G2F8B4</accession>
<feature type="compositionally biased region" description="Basic and acidic residues" evidence="1">
    <location>
        <begin position="45"/>
        <end position="63"/>
    </location>
</feature>
<evidence type="ECO:0000313" key="6">
    <source>
        <dbReference type="Proteomes" id="UP000179099"/>
    </source>
</evidence>
<dbReference type="Gene3D" id="2.60.40.10">
    <property type="entry name" value="Immunoglobulins"/>
    <property type="match status" value="1"/>
</dbReference>
<evidence type="ECO:0000259" key="4">
    <source>
        <dbReference type="PROSITE" id="PS51841"/>
    </source>
</evidence>
<dbReference type="InterPro" id="IPR003961">
    <property type="entry name" value="FN3_dom"/>
</dbReference>
<evidence type="ECO:0000256" key="1">
    <source>
        <dbReference type="SAM" id="MobiDB-lite"/>
    </source>
</evidence>
<keyword evidence="2" id="KW-0812">Transmembrane</keyword>
<sequence>MGKIKIIAGIIVLAALVIGGYFYLQNRQSKIKEPLFGSISTTFKQPDKEDSRTDTTEKIDKPFDSGQTEEIKPLVGLSSKTIAFENPTEIIFHPESGTESEIQEQISKPEIPSQISERRFKPIVPPPPVSEPPVILATTKNTEEEQEDEEEPEEPAATSTPAVSPVISIFFSDYSITSRQFSVNWQSSSTDILTYDIEIKYGFGDWQNWLASTTATSTVFQVPHDLMTYYFRASATNISNLTSDWQEIEAPIYFYPVVINEIAWAGTGTSSKATADEWIELYNKSNYSVNLNSWLIAEGKDATTTVVALQGQINAHDYYLIERTDDITVSDVTADLAKSFGGSGLSNSGENLRLVDEKDQIIDIVDCFGGWLAGKAAPDYRSMERVNPYLVYDIPGNWQSNSTSSRNGLNVDGQPVNGTPRAQNSVFDLEFFYLYEPQETNATSTKLKWTESFLPDLNDYKIIRSYNNLFSSASTTIVAATTSTDFIDETLESETGYYYKISACDLTDYCAPSNIASTTTSAFPFLWSEPQLIYEISTSTPDDQIFDFILDVGNQPVIIWSNSSSTSETGSSTGTTVNMLNNKNKPYIFWADYNSEGWGINFSYLKDSGQRQATETATENLQQIIQLRVLVDSENTAHIVWQNDQHEIRYIYGKIE</sequence>
<dbReference type="SUPFAM" id="SSF74853">
    <property type="entry name" value="Lamin A/C globular tail domain"/>
    <property type="match status" value="1"/>
</dbReference>
<dbReference type="InterPro" id="IPR036415">
    <property type="entry name" value="Lamin_tail_dom_sf"/>
</dbReference>
<feature type="compositionally biased region" description="Acidic residues" evidence="1">
    <location>
        <begin position="144"/>
        <end position="154"/>
    </location>
</feature>
<protein>
    <recommendedName>
        <fullName evidence="7">LTD domain-containing protein</fullName>
    </recommendedName>
</protein>
<keyword evidence="2" id="KW-1133">Transmembrane helix</keyword>
<dbReference type="PROSITE" id="PS51841">
    <property type="entry name" value="LTD"/>
    <property type="match status" value="1"/>
</dbReference>
<dbReference type="STRING" id="1801992.A2Y98_02170"/>
<reference evidence="5 6" key="1">
    <citation type="journal article" date="2016" name="Nat. Commun.">
        <title>Thousands of microbial genomes shed light on interconnected biogeochemical processes in an aquifer system.</title>
        <authorList>
            <person name="Anantharaman K."/>
            <person name="Brown C.T."/>
            <person name="Hug L.A."/>
            <person name="Sharon I."/>
            <person name="Castelle C.J."/>
            <person name="Probst A.J."/>
            <person name="Thomas B.C."/>
            <person name="Singh A."/>
            <person name="Wilkins M.J."/>
            <person name="Karaoz U."/>
            <person name="Brodie E.L."/>
            <person name="Williams K.H."/>
            <person name="Hubbard S.S."/>
            <person name="Banfield J.F."/>
        </authorList>
    </citation>
    <scope>NUCLEOTIDE SEQUENCE [LARGE SCALE GENOMIC DNA]</scope>
</reference>
<feature type="domain" description="Fibronectin type-III" evidence="3">
    <location>
        <begin position="162"/>
        <end position="257"/>
    </location>
</feature>
<feature type="region of interest" description="Disordered" evidence="1">
    <location>
        <begin position="139"/>
        <end position="161"/>
    </location>
</feature>
<dbReference type="PROSITE" id="PS50853">
    <property type="entry name" value="FN3"/>
    <property type="match status" value="1"/>
</dbReference>
<proteinExistence type="predicted"/>
<dbReference type="EMBL" id="MHMW01000018">
    <property type="protein sequence ID" value="OGZ34117.1"/>
    <property type="molecule type" value="Genomic_DNA"/>
</dbReference>
<dbReference type="InterPro" id="IPR036116">
    <property type="entry name" value="FN3_sf"/>
</dbReference>
<comment type="caution">
    <text evidence="5">The sequence shown here is derived from an EMBL/GenBank/DDBJ whole genome shotgun (WGS) entry which is preliminary data.</text>
</comment>
<gene>
    <name evidence="5" type="ORF">A2Y98_02170</name>
</gene>
<dbReference type="AlphaFoldDB" id="A0A1G2F8B4"/>
<evidence type="ECO:0000313" key="5">
    <source>
        <dbReference type="EMBL" id="OGZ34117.1"/>
    </source>
</evidence>
<dbReference type="SUPFAM" id="SSF49265">
    <property type="entry name" value="Fibronectin type III"/>
    <property type="match status" value="2"/>
</dbReference>
<dbReference type="InterPro" id="IPR013783">
    <property type="entry name" value="Ig-like_fold"/>
</dbReference>
<feature type="region of interest" description="Disordered" evidence="1">
    <location>
        <begin position="41"/>
        <end position="64"/>
    </location>
</feature>
<evidence type="ECO:0000259" key="3">
    <source>
        <dbReference type="PROSITE" id="PS50853"/>
    </source>
</evidence>
<name>A0A1G2F8B4_9BACT</name>
<dbReference type="Pfam" id="PF00932">
    <property type="entry name" value="LTD"/>
    <property type="match status" value="1"/>
</dbReference>